<dbReference type="Gene3D" id="3.30.70.2700">
    <property type="match status" value="1"/>
</dbReference>
<dbReference type="InterPro" id="IPR028348">
    <property type="entry name" value="FAD-binding_protein"/>
</dbReference>
<comment type="cofactor">
    <cofactor evidence="1">
        <name>FAD</name>
        <dbReference type="ChEBI" id="CHEBI:57692"/>
    </cofactor>
</comment>
<organism evidence="6 7">
    <name type="scientific">Cuneatibacter caecimuris</name>
    <dbReference type="NCBI Taxonomy" id="1796618"/>
    <lineage>
        <taxon>Bacteria</taxon>
        <taxon>Bacillati</taxon>
        <taxon>Bacillota</taxon>
        <taxon>Clostridia</taxon>
        <taxon>Lachnospirales</taxon>
        <taxon>Lachnospiraceae</taxon>
        <taxon>Cuneatibacter</taxon>
    </lineage>
</organism>
<dbReference type="PIRSF" id="PIRSF038984">
    <property type="entry name" value="FAD_binding_protein"/>
    <property type="match status" value="1"/>
</dbReference>
<dbReference type="PANTHER" id="PTHR42842:SF3">
    <property type="entry name" value="FAD_NAD(P)-BINDING OXIDOREDUCTASE FAMILY PROTEIN"/>
    <property type="match status" value="1"/>
</dbReference>
<comment type="caution">
    <text evidence="6">The sequence shown here is derived from an EMBL/GenBank/DDBJ whole genome shotgun (WGS) entry which is preliminary data.</text>
</comment>
<accession>A0A4Q7P2R9</accession>
<evidence type="ECO:0000256" key="1">
    <source>
        <dbReference type="ARBA" id="ARBA00001974"/>
    </source>
</evidence>
<dbReference type="Proteomes" id="UP000292927">
    <property type="component" value="Unassembled WGS sequence"/>
</dbReference>
<dbReference type="InterPro" id="IPR049516">
    <property type="entry name" value="FAD-depend_C"/>
</dbReference>
<evidence type="ECO:0000259" key="5">
    <source>
        <dbReference type="Pfam" id="PF21688"/>
    </source>
</evidence>
<proteinExistence type="predicted"/>
<evidence type="ECO:0000256" key="3">
    <source>
        <dbReference type="ARBA" id="ARBA00022827"/>
    </source>
</evidence>
<evidence type="ECO:0000313" key="6">
    <source>
        <dbReference type="EMBL" id="RZS92952.1"/>
    </source>
</evidence>
<dbReference type="InterPro" id="IPR036188">
    <property type="entry name" value="FAD/NAD-bd_sf"/>
</dbReference>
<evidence type="ECO:0000259" key="4">
    <source>
        <dbReference type="Pfam" id="PF01134"/>
    </source>
</evidence>
<evidence type="ECO:0000313" key="7">
    <source>
        <dbReference type="Proteomes" id="UP000292927"/>
    </source>
</evidence>
<evidence type="ECO:0000256" key="2">
    <source>
        <dbReference type="ARBA" id="ARBA00022630"/>
    </source>
</evidence>
<protein>
    <submittedName>
        <fullName evidence="6">Uncharacterized protein</fullName>
    </submittedName>
</protein>
<dbReference type="RefSeq" id="WP_130435952.1">
    <property type="nucleotide sequence ID" value="NZ_SGXF01000006.1"/>
</dbReference>
<reference evidence="6 7" key="1">
    <citation type="submission" date="2019-02" db="EMBL/GenBank/DDBJ databases">
        <title>Genomic Encyclopedia of Type Strains, Phase IV (KMG-IV): sequencing the most valuable type-strain genomes for metagenomic binning, comparative biology and taxonomic classification.</title>
        <authorList>
            <person name="Goeker M."/>
        </authorList>
    </citation>
    <scope>NUCLEOTIDE SEQUENCE [LARGE SCALE GENOMIC DNA]</scope>
    <source>
        <strain evidence="6 7">DSM 29486</strain>
    </source>
</reference>
<dbReference type="Pfam" id="PF21688">
    <property type="entry name" value="FAD-depend_C"/>
    <property type="match status" value="1"/>
</dbReference>
<dbReference type="InterPro" id="IPR040131">
    <property type="entry name" value="MnmG_N"/>
</dbReference>
<feature type="domain" description="FAD-dependent protein C-terminal" evidence="5">
    <location>
        <begin position="288"/>
        <end position="481"/>
    </location>
</feature>
<sequence length="543" mass="58756">MIRITQIKMEPGHAEAALRKKAAALLRLPPSAIAELTIRKQSIDARKKPALLLVYEVFVKMKPPYDRQEADLVKRLRKKEITIADIRPYRFPEPGTQPLSGPPLIIGTGPAGLFCGLILARAGYRPVLIERGAAVEERLKDVEAFWSSGTLKADSNVQFGEGGAGAFSDGKLNTLVKDVSGRNRKVLELLAEAGAPEEILWQNKPHIGTDLLRRAVKNIREEILRLGGQVLFHCKASDLIVQDGRVCGIVLEDGKTIEAGAVVLAVGHSARDTFEMLHRHQISMHSKAFAVGLRIEHPQDMVTLAQYGSTELPGLPAADYKLTHTCGNGRGVYTFCMCPGGYVVNASSEAGRLATNGMSYHARDGKNANSAVIVTVTPEDFGGTGPLSGMEFQRRLEEAAYRAGNGKIPVQLFGDFCLDRISSGLGRIIPAIKGTWQFGDLRSILPPEAAVSLEEGIRAFGKKIKGFDRPDAVLSGIESRTSSPVRIDRDDRLESSLKGLYPCGEGAGYAGGITSAAMDGMKVAEEIISRYARPGFDESDEIV</sequence>
<dbReference type="OrthoDB" id="9772594at2"/>
<dbReference type="Pfam" id="PF01134">
    <property type="entry name" value="GIDA"/>
    <property type="match status" value="1"/>
</dbReference>
<dbReference type="AlphaFoldDB" id="A0A4Q7P2R9"/>
<name>A0A4Q7P2R9_9FIRM</name>
<feature type="domain" description="MnmG N-terminal" evidence="4">
    <location>
        <begin position="105"/>
        <end position="268"/>
    </location>
</feature>
<dbReference type="PANTHER" id="PTHR42842">
    <property type="entry name" value="FAD/NAD(P)-BINDING OXIDOREDUCTASE"/>
    <property type="match status" value="1"/>
</dbReference>
<keyword evidence="2" id="KW-0285">Flavoprotein</keyword>
<dbReference type="EMBL" id="SGXF01000006">
    <property type="protein sequence ID" value="RZS92952.1"/>
    <property type="molecule type" value="Genomic_DNA"/>
</dbReference>
<dbReference type="SUPFAM" id="SSF51905">
    <property type="entry name" value="FAD/NAD(P)-binding domain"/>
    <property type="match status" value="1"/>
</dbReference>
<keyword evidence="7" id="KW-1185">Reference proteome</keyword>
<keyword evidence="3" id="KW-0274">FAD</keyword>
<dbReference type="Gene3D" id="3.50.50.60">
    <property type="entry name" value="FAD/NAD(P)-binding domain"/>
    <property type="match status" value="2"/>
</dbReference>
<gene>
    <name evidence="6" type="ORF">EV209_2697</name>
</gene>